<dbReference type="PANTHER" id="PTHR45957">
    <property type="entry name" value="ANAPHASE-PROMOTING COMPLEX SUBUNIT 2"/>
    <property type="match status" value="1"/>
</dbReference>
<keyword evidence="3" id="KW-1185">Reference proteome</keyword>
<organism evidence="2 3">
    <name type="scientific">Pristionchus entomophagus</name>
    <dbReference type="NCBI Taxonomy" id="358040"/>
    <lineage>
        <taxon>Eukaryota</taxon>
        <taxon>Metazoa</taxon>
        <taxon>Ecdysozoa</taxon>
        <taxon>Nematoda</taxon>
        <taxon>Chromadorea</taxon>
        <taxon>Rhabditida</taxon>
        <taxon>Rhabditina</taxon>
        <taxon>Diplogasteromorpha</taxon>
        <taxon>Diplogasteroidea</taxon>
        <taxon>Neodiplogasteridae</taxon>
        <taxon>Pristionchus</taxon>
    </lineage>
</organism>
<dbReference type="EMBL" id="BTSX01000001">
    <property type="protein sequence ID" value="GMS78041.1"/>
    <property type="molecule type" value="Genomic_DNA"/>
</dbReference>
<sequence length="165" mass="18712">LRFCLDRQNHYGRDRLVSTLINAVSVRLLHVGTPTFTILHAYTSAVESLRVLDSSCVIMHRVCKVIKEYIKKRPDTVRQIITYITTEKRHDINFAKHKNSAMVVDEDDILGFNDEFLPGGGSVLDGDDNPRWETWMPDPPDAQPGESCRFGKSADVFNMLVSVYG</sequence>
<evidence type="ECO:0000259" key="1">
    <source>
        <dbReference type="Pfam" id="PF25773"/>
    </source>
</evidence>
<gene>
    <name evidence="2" type="ORF">PENTCL1PPCAC_216</name>
</gene>
<evidence type="ECO:0000313" key="3">
    <source>
        <dbReference type="Proteomes" id="UP001432027"/>
    </source>
</evidence>
<comment type="caution">
    <text evidence="2">The sequence shown here is derived from an EMBL/GenBank/DDBJ whole genome shotgun (WGS) entry which is preliminary data.</text>
</comment>
<dbReference type="InterPro" id="IPR044554">
    <property type="entry name" value="ANAPC2"/>
</dbReference>
<dbReference type="AlphaFoldDB" id="A0AAV5S604"/>
<protein>
    <recommendedName>
        <fullName evidence="1">Anaphase-promoting complex subunit 2 TPR repeats domain-containing protein</fullName>
    </recommendedName>
</protein>
<evidence type="ECO:0000313" key="2">
    <source>
        <dbReference type="EMBL" id="GMS78041.1"/>
    </source>
</evidence>
<feature type="domain" description="Anaphase-promoting complex subunit 2 TPR repeats" evidence="1">
    <location>
        <begin position="1"/>
        <end position="73"/>
    </location>
</feature>
<reference evidence="2" key="1">
    <citation type="submission" date="2023-10" db="EMBL/GenBank/DDBJ databases">
        <title>Genome assembly of Pristionchus species.</title>
        <authorList>
            <person name="Yoshida K."/>
            <person name="Sommer R.J."/>
        </authorList>
    </citation>
    <scope>NUCLEOTIDE SEQUENCE</scope>
    <source>
        <strain evidence="2">RS0144</strain>
    </source>
</reference>
<feature type="non-terminal residue" evidence="2">
    <location>
        <position position="165"/>
    </location>
</feature>
<dbReference type="PANTHER" id="PTHR45957:SF1">
    <property type="entry name" value="ANAPHASE-PROMOTING COMPLEX SUBUNIT 2"/>
    <property type="match status" value="1"/>
</dbReference>
<dbReference type="InterPro" id="IPR057975">
    <property type="entry name" value="TPR_ANAPC2"/>
</dbReference>
<dbReference type="Pfam" id="PF25773">
    <property type="entry name" value="TPR_ANAPC2"/>
    <property type="match status" value="1"/>
</dbReference>
<dbReference type="GO" id="GO:0070979">
    <property type="term" value="P:protein K11-linked ubiquitination"/>
    <property type="evidence" value="ECO:0007669"/>
    <property type="project" value="TreeGrafter"/>
</dbReference>
<dbReference type="GO" id="GO:0007091">
    <property type="term" value="P:metaphase/anaphase transition of mitotic cell cycle"/>
    <property type="evidence" value="ECO:0007669"/>
    <property type="project" value="TreeGrafter"/>
</dbReference>
<feature type="non-terminal residue" evidence="2">
    <location>
        <position position="1"/>
    </location>
</feature>
<name>A0AAV5S604_9BILA</name>
<dbReference type="Proteomes" id="UP001432027">
    <property type="component" value="Unassembled WGS sequence"/>
</dbReference>
<accession>A0AAV5S604</accession>
<dbReference type="GO" id="GO:0005680">
    <property type="term" value="C:anaphase-promoting complex"/>
    <property type="evidence" value="ECO:0007669"/>
    <property type="project" value="TreeGrafter"/>
</dbReference>
<proteinExistence type="predicted"/>